<evidence type="ECO:0000313" key="3">
    <source>
        <dbReference type="Proteomes" id="UP000321812"/>
    </source>
</evidence>
<dbReference type="Proteomes" id="UP000321812">
    <property type="component" value="Unassembled WGS sequence"/>
</dbReference>
<name>A0A562XEA8_CAMHY</name>
<gene>
    <name evidence="2" type="ORF">YZ82_03875</name>
</gene>
<evidence type="ECO:0000256" key="1">
    <source>
        <dbReference type="SAM" id="Phobius"/>
    </source>
</evidence>
<reference evidence="2 3" key="1">
    <citation type="submission" date="2019-07" db="EMBL/GenBank/DDBJ databases">
        <title>Rapid identification of Enteric Bacteria from Whole Genome Sequences (WGS) using Average Nucleotide Identity (ANI).</title>
        <authorList>
            <person name="Lane C."/>
        </authorList>
    </citation>
    <scope>NUCLEOTIDE SEQUENCE [LARGE SCALE GENOMIC DNA]</scope>
    <source>
        <strain evidence="2 3">D2411</strain>
    </source>
</reference>
<keyword evidence="1" id="KW-1133">Transmembrane helix</keyword>
<proteinExistence type="predicted"/>
<comment type="caution">
    <text evidence="2">The sequence shown here is derived from an EMBL/GenBank/DDBJ whole genome shotgun (WGS) entry which is preliminary data.</text>
</comment>
<dbReference type="Pfam" id="PF03929">
    <property type="entry name" value="PepSY_TM"/>
    <property type="match status" value="1"/>
</dbReference>
<dbReference type="InterPro" id="IPR005625">
    <property type="entry name" value="PepSY-ass_TM"/>
</dbReference>
<organism evidence="2 3">
    <name type="scientific">Campylobacter hyointestinalis</name>
    <dbReference type="NCBI Taxonomy" id="198"/>
    <lineage>
        <taxon>Bacteria</taxon>
        <taxon>Pseudomonadati</taxon>
        <taxon>Campylobacterota</taxon>
        <taxon>Epsilonproteobacteria</taxon>
        <taxon>Campylobacterales</taxon>
        <taxon>Campylobacteraceae</taxon>
        <taxon>Campylobacter</taxon>
    </lineage>
</organism>
<protein>
    <submittedName>
        <fullName evidence="2">PepSY domain-containing protein</fullName>
    </submittedName>
</protein>
<dbReference type="AlphaFoldDB" id="A0A562XEA8"/>
<sequence>MVLFKGETLFFKKKKYIFNLHLILGFMICIPLILVALSGSLISYDKQIANLINKFMLKDTKSEILNPDFENLLSNFRDKNPNLEIISVKFDEKNKKFYTIQALKEKENLTLFVSDKGEILGQDYGNKFNRFVRQLHRWLLFSEFDLQKLGKI</sequence>
<evidence type="ECO:0000313" key="2">
    <source>
        <dbReference type="EMBL" id="TWO20481.1"/>
    </source>
</evidence>
<dbReference type="PANTHER" id="PTHR34219:SF8">
    <property type="entry name" value="PEPSY DOMAIN-CONTAINING PROTEIN"/>
    <property type="match status" value="1"/>
</dbReference>
<accession>A0A562XEA8</accession>
<dbReference type="RefSeq" id="WP_147497147.1">
    <property type="nucleotide sequence ID" value="NZ_VOAP01000013.1"/>
</dbReference>
<dbReference type="EMBL" id="VOAP01000013">
    <property type="protein sequence ID" value="TWO20481.1"/>
    <property type="molecule type" value="Genomic_DNA"/>
</dbReference>
<dbReference type="PANTHER" id="PTHR34219">
    <property type="entry name" value="IRON-REGULATED INNER MEMBRANE PROTEIN-RELATED"/>
    <property type="match status" value="1"/>
</dbReference>
<keyword evidence="1" id="KW-0812">Transmembrane</keyword>
<feature type="transmembrane region" description="Helical" evidence="1">
    <location>
        <begin position="20"/>
        <end position="44"/>
    </location>
</feature>
<keyword evidence="1" id="KW-0472">Membrane</keyword>